<keyword evidence="3" id="KW-1185">Reference proteome</keyword>
<organism evidence="2 3">
    <name type="scientific">Chaetomium fimeti</name>
    <dbReference type="NCBI Taxonomy" id="1854472"/>
    <lineage>
        <taxon>Eukaryota</taxon>
        <taxon>Fungi</taxon>
        <taxon>Dikarya</taxon>
        <taxon>Ascomycota</taxon>
        <taxon>Pezizomycotina</taxon>
        <taxon>Sordariomycetes</taxon>
        <taxon>Sordariomycetidae</taxon>
        <taxon>Sordariales</taxon>
        <taxon>Chaetomiaceae</taxon>
        <taxon>Chaetomium</taxon>
    </lineage>
</organism>
<dbReference type="RefSeq" id="XP_062663358.1">
    <property type="nucleotide sequence ID" value="XM_062798998.1"/>
</dbReference>
<dbReference type="GeneID" id="87835946"/>
<evidence type="ECO:0000256" key="1">
    <source>
        <dbReference type="SAM" id="MobiDB-lite"/>
    </source>
</evidence>
<proteinExistence type="predicted"/>
<dbReference type="AlphaFoldDB" id="A0AAE0HNP5"/>
<dbReference type="Proteomes" id="UP001278766">
    <property type="component" value="Unassembled WGS sequence"/>
</dbReference>
<dbReference type="EMBL" id="JAUEPN010000001">
    <property type="protein sequence ID" value="KAK3299844.1"/>
    <property type="molecule type" value="Genomic_DNA"/>
</dbReference>
<reference evidence="2" key="1">
    <citation type="journal article" date="2023" name="Mol. Phylogenet. Evol.">
        <title>Genome-scale phylogeny and comparative genomics of the fungal order Sordariales.</title>
        <authorList>
            <person name="Hensen N."/>
            <person name="Bonometti L."/>
            <person name="Westerberg I."/>
            <person name="Brannstrom I.O."/>
            <person name="Guillou S."/>
            <person name="Cros-Aarteil S."/>
            <person name="Calhoun S."/>
            <person name="Haridas S."/>
            <person name="Kuo A."/>
            <person name="Mondo S."/>
            <person name="Pangilinan J."/>
            <person name="Riley R."/>
            <person name="LaButti K."/>
            <person name="Andreopoulos B."/>
            <person name="Lipzen A."/>
            <person name="Chen C."/>
            <person name="Yan M."/>
            <person name="Daum C."/>
            <person name="Ng V."/>
            <person name="Clum A."/>
            <person name="Steindorff A."/>
            <person name="Ohm R.A."/>
            <person name="Martin F."/>
            <person name="Silar P."/>
            <person name="Natvig D.O."/>
            <person name="Lalanne C."/>
            <person name="Gautier V."/>
            <person name="Ament-Velasquez S.L."/>
            <person name="Kruys A."/>
            <person name="Hutchinson M.I."/>
            <person name="Powell A.J."/>
            <person name="Barry K."/>
            <person name="Miller A.N."/>
            <person name="Grigoriev I.V."/>
            <person name="Debuchy R."/>
            <person name="Gladieux P."/>
            <person name="Hiltunen Thoren M."/>
            <person name="Johannesson H."/>
        </authorList>
    </citation>
    <scope>NUCLEOTIDE SEQUENCE</scope>
    <source>
        <strain evidence="2">CBS 168.71</strain>
    </source>
</reference>
<name>A0AAE0HNP5_9PEZI</name>
<feature type="compositionally biased region" description="Basic and acidic residues" evidence="1">
    <location>
        <begin position="35"/>
        <end position="44"/>
    </location>
</feature>
<evidence type="ECO:0000313" key="2">
    <source>
        <dbReference type="EMBL" id="KAK3299844.1"/>
    </source>
</evidence>
<evidence type="ECO:0000313" key="3">
    <source>
        <dbReference type="Proteomes" id="UP001278766"/>
    </source>
</evidence>
<accession>A0AAE0HNP5</accession>
<sequence length="212" mass="22366">MSSQAFQAFHACQALQSHGVGCALRLRGSSLQPGVRDHKNREALGNRPNAEAPSSKADGADWAGMGGEGSPECCTCGVERNGGVVPAGKLLCQPAAAAVIWLARPPGHGCASKIQELDLHALKRLRASNRAGHQGGVGWLTASGMNCIRSQFARIGLLPTPSQPRTLSLPFSLVRQVIAADFGPKTGRLDQPRPDSKRWRVPCWASSLASMA</sequence>
<comment type="caution">
    <text evidence="2">The sequence shown here is derived from an EMBL/GenBank/DDBJ whole genome shotgun (WGS) entry which is preliminary data.</text>
</comment>
<feature type="region of interest" description="Disordered" evidence="1">
    <location>
        <begin position="33"/>
        <end position="60"/>
    </location>
</feature>
<gene>
    <name evidence="2" type="ORF">B0H64DRAFT_1861</name>
</gene>
<protein>
    <submittedName>
        <fullName evidence="2">Uncharacterized protein</fullName>
    </submittedName>
</protein>
<reference evidence="2" key="2">
    <citation type="submission" date="2023-06" db="EMBL/GenBank/DDBJ databases">
        <authorList>
            <consortium name="Lawrence Berkeley National Laboratory"/>
            <person name="Haridas S."/>
            <person name="Hensen N."/>
            <person name="Bonometti L."/>
            <person name="Westerberg I."/>
            <person name="Brannstrom I.O."/>
            <person name="Guillou S."/>
            <person name="Cros-Aarteil S."/>
            <person name="Calhoun S."/>
            <person name="Kuo A."/>
            <person name="Mondo S."/>
            <person name="Pangilinan J."/>
            <person name="Riley R."/>
            <person name="Labutti K."/>
            <person name="Andreopoulos B."/>
            <person name="Lipzen A."/>
            <person name="Chen C."/>
            <person name="Yanf M."/>
            <person name="Daum C."/>
            <person name="Ng V."/>
            <person name="Clum A."/>
            <person name="Steindorff A."/>
            <person name="Ohm R."/>
            <person name="Martin F."/>
            <person name="Silar P."/>
            <person name="Natvig D."/>
            <person name="Lalanne C."/>
            <person name="Gautier V."/>
            <person name="Ament-Velasquez S.L."/>
            <person name="Kruys A."/>
            <person name="Hutchinson M.I."/>
            <person name="Powell A.J."/>
            <person name="Barry K."/>
            <person name="Miller A.N."/>
            <person name="Grigoriev I.V."/>
            <person name="Debuchy R."/>
            <person name="Gladieux P."/>
            <person name="Thoren M.H."/>
            <person name="Johannesson H."/>
        </authorList>
    </citation>
    <scope>NUCLEOTIDE SEQUENCE</scope>
    <source>
        <strain evidence="2">CBS 168.71</strain>
    </source>
</reference>